<dbReference type="EMBL" id="JAACXV010021969">
    <property type="protein sequence ID" value="KAF7263371.1"/>
    <property type="molecule type" value="Genomic_DNA"/>
</dbReference>
<evidence type="ECO:0000313" key="2">
    <source>
        <dbReference type="EMBL" id="KAF7263371.1"/>
    </source>
</evidence>
<proteinExistence type="predicted"/>
<feature type="compositionally biased region" description="Basic and acidic residues" evidence="1">
    <location>
        <begin position="30"/>
        <end position="61"/>
    </location>
</feature>
<dbReference type="Proteomes" id="UP000625711">
    <property type="component" value="Unassembled WGS sequence"/>
</dbReference>
<evidence type="ECO:0000313" key="3">
    <source>
        <dbReference type="Proteomes" id="UP000625711"/>
    </source>
</evidence>
<name>A0A834M0R3_RHYFE</name>
<feature type="compositionally biased region" description="Basic residues" evidence="1">
    <location>
        <begin position="1"/>
        <end position="13"/>
    </location>
</feature>
<gene>
    <name evidence="2" type="ORF">GWI33_002687</name>
</gene>
<evidence type="ECO:0000256" key="1">
    <source>
        <dbReference type="SAM" id="MobiDB-lite"/>
    </source>
</evidence>
<feature type="region of interest" description="Disordered" evidence="1">
    <location>
        <begin position="1"/>
        <end position="70"/>
    </location>
</feature>
<accession>A0A834M0R3</accession>
<protein>
    <submittedName>
        <fullName evidence="2">Uncharacterized protein</fullName>
    </submittedName>
</protein>
<sequence>MRREKKRDRVKQRRGTEREGKNQPCRWARRRGEEEGQEELIRRIKQLRPDLIDSGRTEKRVTNPVESAPR</sequence>
<organism evidence="2 3">
    <name type="scientific">Rhynchophorus ferrugineus</name>
    <name type="common">Red palm weevil</name>
    <name type="synonym">Curculio ferrugineus</name>
    <dbReference type="NCBI Taxonomy" id="354439"/>
    <lineage>
        <taxon>Eukaryota</taxon>
        <taxon>Metazoa</taxon>
        <taxon>Ecdysozoa</taxon>
        <taxon>Arthropoda</taxon>
        <taxon>Hexapoda</taxon>
        <taxon>Insecta</taxon>
        <taxon>Pterygota</taxon>
        <taxon>Neoptera</taxon>
        <taxon>Endopterygota</taxon>
        <taxon>Coleoptera</taxon>
        <taxon>Polyphaga</taxon>
        <taxon>Cucujiformia</taxon>
        <taxon>Curculionidae</taxon>
        <taxon>Dryophthorinae</taxon>
        <taxon>Rhynchophorus</taxon>
    </lineage>
</organism>
<reference evidence="2" key="1">
    <citation type="submission" date="2020-08" db="EMBL/GenBank/DDBJ databases">
        <title>Genome sequencing and assembly of the red palm weevil Rhynchophorus ferrugineus.</title>
        <authorList>
            <person name="Dias G.B."/>
            <person name="Bergman C.M."/>
            <person name="Manee M."/>
        </authorList>
    </citation>
    <scope>NUCLEOTIDE SEQUENCE</scope>
    <source>
        <strain evidence="2">AA-2017</strain>
        <tissue evidence="2">Whole larva</tissue>
    </source>
</reference>
<keyword evidence="3" id="KW-1185">Reference proteome</keyword>
<comment type="caution">
    <text evidence="2">The sequence shown here is derived from an EMBL/GenBank/DDBJ whole genome shotgun (WGS) entry which is preliminary data.</text>
</comment>
<dbReference type="AlphaFoldDB" id="A0A834M0R3"/>